<name>A0A4Y2RLR7_ARAVE</name>
<accession>A0A4Y2RLR7</accession>
<reference evidence="1 2" key="1">
    <citation type="journal article" date="2019" name="Sci. Rep.">
        <title>Orb-weaving spider Araneus ventricosus genome elucidates the spidroin gene catalogue.</title>
        <authorList>
            <person name="Kono N."/>
            <person name="Nakamura H."/>
            <person name="Ohtoshi R."/>
            <person name="Moran D.A.P."/>
            <person name="Shinohara A."/>
            <person name="Yoshida Y."/>
            <person name="Fujiwara M."/>
            <person name="Mori M."/>
            <person name="Tomita M."/>
            <person name="Arakawa K."/>
        </authorList>
    </citation>
    <scope>NUCLEOTIDE SEQUENCE [LARGE SCALE GENOMIC DNA]</scope>
</reference>
<comment type="caution">
    <text evidence="1">The sequence shown here is derived from an EMBL/GenBank/DDBJ whole genome shotgun (WGS) entry which is preliminary data.</text>
</comment>
<dbReference type="Proteomes" id="UP000499080">
    <property type="component" value="Unassembled WGS sequence"/>
</dbReference>
<evidence type="ECO:0000313" key="1">
    <source>
        <dbReference type="EMBL" id="GBN76350.1"/>
    </source>
</evidence>
<protein>
    <submittedName>
        <fullName evidence="1">Uncharacterized protein</fullName>
    </submittedName>
</protein>
<organism evidence="1 2">
    <name type="scientific">Araneus ventricosus</name>
    <name type="common">Orbweaver spider</name>
    <name type="synonym">Epeira ventricosa</name>
    <dbReference type="NCBI Taxonomy" id="182803"/>
    <lineage>
        <taxon>Eukaryota</taxon>
        <taxon>Metazoa</taxon>
        <taxon>Ecdysozoa</taxon>
        <taxon>Arthropoda</taxon>
        <taxon>Chelicerata</taxon>
        <taxon>Arachnida</taxon>
        <taxon>Araneae</taxon>
        <taxon>Araneomorphae</taxon>
        <taxon>Entelegynae</taxon>
        <taxon>Araneoidea</taxon>
        <taxon>Araneidae</taxon>
        <taxon>Araneus</taxon>
    </lineage>
</organism>
<sequence length="227" mass="25164">MLPRIPSGLHEYVDEKSLDNFTTVKGNNNNKKACYLATSKDQILPAQSGHLFPLAEGEVSGHCVPALHKKGCVRNIKLAAILSVCFRKDAGITLEKISSLSFSFTHTHILEAHIGLCLRANWQPGQSATTNGYINGVKLSYLHRDDARYLLREGSRPCAKAICLLFAHGPDLSRMPRQGGDSSLVVVVMLPRFHNLSSIVLLRIQNGVSVTQNEIYKLERITDYRIN</sequence>
<evidence type="ECO:0000313" key="2">
    <source>
        <dbReference type="Proteomes" id="UP000499080"/>
    </source>
</evidence>
<gene>
    <name evidence="1" type="ORF">AVEN_51349_1</name>
</gene>
<keyword evidence="2" id="KW-1185">Reference proteome</keyword>
<dbReference type="EMBL" id="BGPR01017505">
    <property type="protein sequence ID" value="GBN76350.1"/>
    <property type="molecule type" value="Genomic_DNA"/>
</dbReference>
<proteinExistence type="predicted"/>
<dbReference type="AlphaFoldDB" id="A0A4Y2RLR7"/>